<name>X0TPA6_9ZZZZ</name>
<dbReference type="SUPFAM" id="SSF50939">
    <property type="entry name" value="Sialidases"/>
    <property type="match status" value="1"/>
</dbReference>
<protein>
    <recommendedName>
        <fullName evidence="2">Sialidase domain-containing protein</fullName>
    </recommendedName>
</protein>
<reference evidence="1" key="1">
    <citation type="journal article" date="2014" name="Front. Microbiol.">
        <title>High frequency of phylogenetically diverse reductive dehalogenase-homologous genes in deep subseafloor sedimentary metagenomes.</title>
        <authorList>
            <person name="Kawai M."/>
            <person name="Futagami T."/>
            <person name="Toyoda A."/>
            <person name="Takaki Y."/>
            <person name="Nishi S."/>
            <person name="Hori S."/>
            <person name="Arai W."/>
            <person name="Tsubouchi T."/>
            <person name="Morono Y."/>
            <person name="Uchiyama I."/>
            <person name="Ito T."/>
            <person name="Fujiyama A."/>
            <person name="Inagaki F."/>
            <person name="Takami H."/>
        </authorList>
    </citation>
    <scope>NUCLEOTIDE SEQUENCE</scope>
    <source>
        <strain evidence="1">Expedition CK06-06</strain>
    </source>
</reference>
<evidence type="ECO:0008006" key="2">
    <source>
        <dbReference type="Google" id="ProtNLM"/>
    </source>
</evidence>
<dbReference type="Gene3D" id="2.120.10.10">
    <property type="match status" value="1"/>
</dbReference>
<gene>
    <name evidence="1" type="ORF">S01H1_25367</name>
</gene>
<evidence type="ECO:0000313" key="1">
    <source>
        <dbReference type="EMBL" id="GAF89091.1"/>
    </source>
</evidence>
<accession>X0TPA6</accession>
<dbReference type="AlphaFoldDB" id="X0TPA6"/>
<comment type="caution">
    <text evidence="1">The sequence shown here is derived from an EMBL/GenBank/DDBJ whole genome shotgun (WGS) entry which is preliminary data.</text>
</comment>
<sequence length="121" mass="13097">QVFFETARGISRVISEGGEKWSPPAAVPAAGGGRQPAVSLGAGKLWLVWSAGPEESADLYLASSKDDGATWTKPRRLTSGKTADGEPSILVDKENTVWIAFIRSHHDKKELWTLHFPAGQR</sequence>
<dbReference type="InterPro" id="IPR036278">
    <property type="entry name" value="Sialidase_sf"/>
</dbReference>
<proteinExistence type="predicted"/>
<dbReference type="EMBL" id="BARS01015315">
    <property type="protein sequence ID" value="GAF89091.1"/>
    <property type="molecule type" value="Genomic_DNA"/>
</dbReference>
<dbReference type="CDD" id="cd15482">
    <property type="entry name" value="Sialidase_non-viral"/>
    <property type="match status" value="1"/>
</dbReference>
<feature type="non-terminal residue" evidence="1">
    <location>
        <position position="1"/>
    </location>
</feature>
<organism evidence="1">
    <name type="scientific">marine sediment metagenome</name>
    <dbReference type="NCBI Taxonomy" id="412755"/>
    <lineage>
        <taxon>unclassified sequences</taxon>
        <taxon>metagenomes</taxon>
        <taxon>ecological metagenomes</taxon>
    </lineage>
</organism>